<evidence type="ECO:0000313" key="1">
    <source>
        <dbReference type="EMBL" id="EKX43627.1"/>
    </source>
</evidence>
<dbReference type="AlphaFoldDB" id="L1J5K1"/>
<dbReference type="GeneID" id="17300206"/>
<gene>
    <name evidence="1" type="ORF">GUITHDRAFT_110426</name>
</gene>
<name>L1J5K1_GUITC</name>
<proteinExistence type="predicted"/>
<dbReference type="Proteomes" id="UP000011087">
    <property type="component" value="Unassembled WGS sequence"/>
</dbReference>
<keyword evidence="3" id="KW-1185">Reference proteome</keyword>
<dbReference type="HOGENOM" id="CLU_154914_0_0_1"/>
<dbReference type="EnsemblProtists" id="EKX43627">
    <property type="protein sequence ID" value="EKX43627"/>
    <property type="gene ID" value="GUITHDRAFT_110426"/>
</dbReference>
<reference evidence="1 3" key="1">
    <citation type="journal article" date="2012" name="Nature">
        <title>Algal genomes reveal evolutionary mosaicism and the fate of nucleomorphs.</title>
        <authorList>
            <consortium name="DOE Joint Genome Institute"/>
            <person name="Curtis B.A."/>
            <person name="Tanifuji G."/>
            <person name="Burki F."/>
            <person name="Gruber A."/>
            <person name="Irimia M."/>
            <person name="Maruyama S."/>
            <person name="Arias M.C."/>
            <person name="Ball S.G."/>
            <person name="Gile G.H."/>
            <person name="Hirakawa Y."/>
            <person name="Hopkins J.F."/>
            <person name="Kuo A."/>
            <person name="Rensing S.A."/>
            <person name="Schmutz J."/>
            <person name="Symeonidi A."/>
            <person name="Elias M."/>
            <person name="Eveleigh R.J."/>
            <person name="Herman E.K."/>
            <person name="Klute M.J."/>
            <person name="Nakayama T."/>
            <person name="Obornik M."/>
            <person name="Reyes-Prieto A."/>
            <person name="Armbrust E.V."/>
            <person name="Aves S.J."/>
            <person name="Beiko R.G."/>
            <person name="Coutinho P."/>
            <person name="Dacks J.B."/>
            <person name="Durnford D.G."/>
            <person name="Fast N.M."/>
            <person name="Green B.R."/>
            <person name="Grisdale C.J."/>
            <person name="Hempel F."/>
            <person name="Henrissat B."/>
            <person name="Hoppner M.P."/>
            <person name="Ishida K."/>
            <person name="Kim E."/>
            <person name="Koreny L."/>
            <person name="Kroth P.G."/>
            <person name="Liu Y."/>
            <person name="Malik S.B."/>
            <person name="Maier U.G."/>
            <person name="McRose D."/>
            <person name="Mock T."/>
            <person name="Neilson J.A."/>
            <person name="Onodera N.T."/>
            <person name="Poole A.M."/>
            <person name="Pritham E.J."/>
            <person name="Richards T.A."/>
            <person name="Rocap G."/>
            <person name="Roy S.W."/>
            <person name="Sarai C."/>
            <person name="Schaack S."/>
            <person name="Shirato S."/>
            <person name="Slamovits C.H."/>
            <person name="Spencer D.F."/>
            <person name="Suzuki S."/>
            <person name="Worden A.Z."/>
            <person name="Zauner S."/>
            <person name="Barry K."/>
            <person name="Bell C."/>
            <person name="Bharti A.K."/>
            <person name="Crow J.A."/>
            <person name="Grimwood J."/>
            <person name="Kramer R."/>
            <person name="Lindquist E."/>
            <person name="Lucas S."/>
            <person name="Salamov A."/>
            <person name="McFadden G.I."/>
            <person name="Lane C.E."/>
            <person name="Keeling P.J."/>
            <person name="Gray M.W."/>
            <person name="Grigoriev I.V."/>
            <person name="Archibald J.M."/>
        </authorList>
    </citation>
    <scope>NUCLEOTIDE SEQUENCE</scope>
    <source>
        <strain evidence="1 3">CCMP2712</strain>
    </source>
</reference>
<dbReference type="EMBL" id="JH993009">
    <property type="protein sequence ID" value="EKX43627.1"/>
    <property type="molecule type" value="Genomic_DNA"/>
</dbReference>
<reference evidence="3" key="2">
    <citation type="submission" date="2012-11" db="EMBL/GenBank/DDBJ databases">
        <authorList>
            <person name="Kuo A."/>
            <person name="Curtis B.A."/>
            <person name="Tanifuji G."/>
            <person name="Burki F."/>
            <person name="Gruber A."/>
            <person name="Irimia M."/>
            <person name="Maruyama S."/>
            <person name="Arias M.C."/>
            <person name="Ball S.G."/>
            <person name="Gile G.H."/>
            <person name="Hirakawa Y."/>
            <person name="Hopkins J.F."/>
            <person name="Rensing S.A."/>
            <person name="Schmutz J."/>
            <person name="Symeonidi A."/>
            <person name="Elias M."/>
            <person name="Eveleigh R.J."/>
            <person name="Herman E.K."/>
            <person name="Klute M.J."/>
            <person name="Nakayama T."/>
            <person name="Obornik M."/>
            <person name="Reyes-Prieto A."/>
            <person name="Armbrust E.V."/>
            <person name="Aves S.J."/>
            <person name="Beiko R.G."/>
            <person name="Coutinho P."/>
            <person name="Dacks J.B."/>
            <person name="Durnford D.G."/>
            <person name="Fast N.M."/>
            <person name="Green B.R."/>
            <person name="Grisdale C."/>
            <person name="Hempe F."/>
            <person name="Henrissat B."/>
            <person name="Hoppner M.P."/>
            <person name="Ishida K.-I."/>
            <person name="Kim E."/>
            <person name="Koreny L."/>
            <person name="Kroth P.G."/>
            <person name="Liu Y."/>
            <person name="Malik S.-B."/>
            <person name="Maier U.G."/>
            <person name="McRose D."/>
            <person name="Mock T."/>
            <person name="Neilson J.A."/>
            <person name="Onodera N.T."/>
            <person name="Poole A.M."/>
            <person name="Pritham E.J."/>
            <person name="Richards T.A."/>
            <person name="Rocap G."/>
            <person name="Roy S.W."/>
            <person name="Sarai C."/>
            <person name="Schaack S."/>
            <person name="Shirato S."/>
            <person name="Slamovits C.H."/>
            <person name="Spencer D.F."/>
            <person name="Suzuki S."/>
            <person name="Worden A.Z."/>
            <person name="Zauner S."/>
            <person name="Barry K."/>
            <person name="Bell C."/>
            <person name="Bharti A.K."/>
            <person name="Crow J.A."/>
            <person name="Grimwood J."/>
            <person name="Kramer R."/>
            <person name="Lindquist E."/>
            <person name="Lucas S."/>
            <person name="Salamov A."/>
            <person name="McFadden G.I."/>
            <person name="Lane C.E."/>
            <person name="Keeling P.J."/>
            <person name="Gray M.W."/>
            <person name="Grigoriev I.V."/>
            <person name="Archibald J.M."/>
        </authorList>
    </citation>
    <scope>NUCLEOTIDE SEQUENCE</scope>
    <source>
        <strain evidence="3">CCMP2712</strain>
    </source>
</reference>
<reference evidence="2" key="3">
    <citation type="submission" date="2016-03" db="UniProtKB">
        <authorList>
            <consortium name="EnsemblProtists"/>
        </authorList>
    </citation>
    <scope>IDENTIFICATION</scope>
</reference>
<dbReference type="KEGG" id="gtt:GUITHDRAFT_110426"/>
<organism evidence="1">
    <name type="scientific">Guillardia theta (strain CCMP2712)</name>
    <name type="common">Cryptophyte</name>
    <dbReference type="NCBI Taxonomy" id="905079"/>
    <lineage>
        <taxon>Eukaryota</taxon>
        <taxon>Cryptophyceae</taxon>
        <taxon>Pyrenomonadales</taxon>
        <taxon>Geminigeraceae</taxon>
        <taxon>Guillardia</taxon>
    </lineage>
</organism>
<evidence type="ECO:0000313" key="3">
    <source>
        <dbReference type="Proteomes" id="UP000011087"/>
    </source>
</evidence>
<dbReference type="PaxDb" id="55529-EKX43627"/>
<evidence type="ECO:0000313" key="2">
    <source>
        <dbReference type="EnsemblProtists" id="EKX43627"/>
    </source>
</evidence>
<accession>L1J5K1</accession>
<dbReference type="RefSeq" id="XP_005830607.1">
    <property type="nucleotide sequence ID" value="XM_005830550.1"/>
</dbReference>
<protein>
    <submittedName>
        <fullName evidence="1 2">Uncharacterized protein</fullName>
    </submittedName>
</protein>
<sequence>MQRLQSSDITLSADPLDDRMETDLSEFEEFVRTASGALAAAASRGDYEMKDEPELKRKLPSCNQVLSEEARNEKYGCPARARQIEALKHSIELLSRTNRPTLITALGDEIRL</sequence>